<keyword evidence="2" id="KW-0573">Peptidoglycan synthesis</keyword>
<keyword evidence="4" id="KW-0808">Transferase</keyword>
<proteinExistence type="inferred from homology"/>
<keyword evidence="1 2" id="KW-0315">Glutamine amidotransferase</keyword>
<dbReference type="GO" id="GO:0009236">
    <property type="term" value="P:cobalamin biosynthetic process"/>
    <property type="evidence" value="ECO:0007669"/>
    <property type="project" value="InterPro"/>
</dbReference>
<feature type="domain" description="CobB/CobQ-like glutamine amidotransferase" evidence="3">
    <location>
        <begin position="4"/>
        <end position="209"/>
    </location>
</feature>
<dbReference type="EMBL" id="CADCVI010000126">
    <property type="protein sequence ID" value="CAA9471125.1"/>
    <property type="molecule type" value="Genomic_DNA"/>
</dbReference>
<comment type="function">
    <text evidence="2">The lipid II isoglutaminyl synthase complex catalyzes the formation of alpha-D-isoglutamine in the cell wall lipid II stem peptide. The GatD subunit catalyzes the hydrolysis of glutamine to glutamate and ammonia. The resulting ammonia molecule is channeled to the active site of MurT.</text>
</comment>
<dbReference type="UniPathway" id="UPA00219"/>
<evidence type="ECO:0000256" key="1">
    <source>
        <dbReference type="ARBA" id="ARBA00022962"/>
    </source>
</evidence>
<dbReference type="InterPro" id="IPR033949">
    <property type="entry name" value="CobQ_GATase1"/>
</dbReference>
<dbReference type="GO" id="GO:0071555">
    <property type="term" value="P:cell wall organization"/>
    <property type="evidence" value="ECO:0007669"/>
    <property type="project" value="UniProtKB-KW"/>
</dbReference>
<dbReference type="CDD" id="cd01750">
    <property type="entry name" value="GATase1_CobQ"/>
    <property type="match status" value="1"/>
</dbReference>
<dbReference type="EC" id="3.5.1.2" evidence="2"/>
<feature type="binding site" evidence="2">
    <location>
        <position position="131"/>
    </location>
    <ligand>
        <name>substrate</name>
    </ligand>
</feature>
<accession>A0A6J4RH75</accession>
<dbReference type="InterPro" id="IPR043702">
    <property type="entry name" value="Lipid_II_synth_GatD"/>
</dbReference>
<dbReference type="HAMAP" id="MF_02213">
    <property type="entry name" value="Lipid_II_synth_GatD"/>
    <property type="match status" value="1"/>
</dbReference>
<evidence type="ECO:0000256" key="2">
    <source>
        <dbReference type="HAMAP-Rule" id="MF_02213"/>
    </source>
</evidence>
<dbReference type="GO" id="GO:0016740">
    <property type="term" value="F:transferase activity"/>
    <property type="evidence" value="ECO:0007669"/>
    <property type="project" value="UniProtKB-KW"/>
</dbReference>
<feature type="active site" description="Nucleophile" evidence="2">
    <location>
        <position position="94"/>
    </location>
</feature>
<dbReference type="GO" id="GO:0140282">
    <property type="term" value="F:carbon-nitrogen ligase activity on lipid II"/>
    <property type="evidence" value="ECO:0007669"/>
    <property type="project" value="UniProtKB-UniRule"/>
</dbReference>
<comment type="catalytic activity">
    <reaction evidence="2">
        <text>L-glutamine + H2O = L-glutamate + NH4(+)</text>
        <dbReference type="Rhea" id="RHEA:15889"/>
        <dbReference type="ChEBI" id="CHEBI:15377"/>
        <dbReference type="ChEBI" id="CHEBI:28938"/>
        <dbReference type="ChEBI" id="CHEBI:29985"/>
        <dbReference type="ChEBI" id="CHEBI:58359"/>
        <dbReference type="EC" id="3.5.1.2"/>
    </reaction>
</comment>
<dbReference type="SUPFAM" id="SSF52317">
    <property type="entry name" value="Class I glutamine amidotransferase-like"/>
    <property type="match status" value="1"/>
</dbReference>
<dbReference type="GO" id="GO:0004359">
    <property type="term" value="F:glutaminase activity"/>
    <property type="evidence" value="ECO:0007669"/>
    <property type="project" value="UniProtKB-UniRule"/>
</dbReference>
<dbReference type="EC" id="6.3.5.13" evidence="2"/>
<protein>
    <recommendedName>
        <fullName evidence="2">Lipid II isoglutaminyl synthase (glutamine-hydrolyzing) subunit GatD</fullName>
        <ecNumber evidence="2">6.3.5.13</ecNumber>
    </recommendedName>
    <alternativeName>
        <fullName evidence="2">Lipid II isoglutaminyl synthase glutaminase subunit</fullName>
        <ecNumber evidence="2">3.5.1.2</ecNumber>
    </alternativeName>
</protein>
<keyword evidence="2" id="KW-0133">Cell shape</keyword>
<evidence type="ECO:0000259" key="3">
    <source>
        <dbReference type="Pfam" id="PF07685"/>
    </source>
</evidence>
<sequence length="254" mass="27553">MKLTIQHLYADMMNLYGDRGNVISIKKRCEWRGIGVEVVDVGLGEAIRPTGCDIFLFGGGQDREQTLLVDDLSGAKGRELAAIAEDGGVILGICGGYQLMGHYYETPEGEKLPGVGIFDMHTRPRRTDEPRLIGNVLARVRPLEGEADAVPREIVGFENHGGRTELGGGTEPLADVISGYGNNGRDGTEGARRLNSYGTYLHGSLLPKNPWLTDQLILNAIRRTNDSFELEPLDDMAEKAAFASVAGRVRSGRG</sequence>
<gene>
    <name evidence="2" type="primary">gatD</name>
    <name evidence="4" type="ORF">AVDCRST_MAG25-2038</name>
</gene>
<dbReference type="Pfam" id="PF07685">
    <property type="entry name" value="GATase_3"/>
    <property type="match status" value="1"/>
</dbReference>
<keyword evidence="2" id="KW-0961">Cell wall biogenesis/degradation</keyword>
<dbReference type="PANTHER" id="PTHR21343">
    <property type="entry name" value="DETHIOBIOTIN SYNTHETASE"/>
    <property type="match status" value="1"/>
</dbReference>
<dbReference type="GO" id="GO:0008360">
    <property type="term" value="P:regulation of cell shape"/>
    <property type="evidence" value="ECO:0007669"/>
    <property type="project" value="UniProtKB-KW"/>
</dbReference>
<evidence type="ECO:0000313" key="4">
    <source>
        <dbReference type="EMBL" id="CAA9471125.1"/>
    </source>
</evidence>
<dbReference type="PANTHER" id="PTHR21343:SF9">
    <property type="entry name" value="LIPID II ISOGLUTAMINYL SYNTHASE (GLUTAMINE-HYDROLYZING) SUBUNIT GATD"/>
    <property type="match status" value="1"/>
</dbReference>
<dbReference type="GO" id="GO:0009252">
    <property type="term" value="P:peptidoglycan biosynthetic process"/>
    <property type="evidence" value="ECO:0007669"/>
    <property type="project" value="UniProtKB-UniRule"/>
</dbReference>
<organism evidence="4">
    <name type="scientific">uncultured Rubrobacteraceae bacterium</name>
    <dbReference type="NCBI Taxonomy" id="349277"/>
    <lineage>
        <taxon>Bacteria</taxon>
        <taxon>Bacillati</taxon>
        <taxon>Actinomycetota</taxon>
        <taxon>Rubrobacteria</taxon>
        <taxon>Rubrobacterales</taxon>
        <taxon>Rubrobacteraceae</taxon>
        <taxon>environmental samples</taxon>
    </lineage>
</organism>
<keyword evidence="2" id="KW-0436">Ligase</keyword>
<dbReference type="PROSITE" id="PS51274">
    <property type="entry name" value="GATASE_COBBQ"/>
    <property type="match status" value="1"/>
</dbReference>
<reference evidence="4" key="1">
    <citation type="submission" date="2020-02" db="EMBL/GenBank/DDBJ databases">
        <authorList>
            <person name="Meier V. D."/>
        </authorList>
    </citation>
    <scope>NUCLEOTIDE SEQUENCE</scope>
    <source>
        <strain evidence="4">AVDCRST_MAG25</strain>
    </source>
</reference>
<comment type="pathway">
    <text evidence="2">Cell wall biogenesis; peptidoglycan biosynthesis.</text>
</comment>
<comment type="similarity">
    <text evidence="2">Belongs to the CobB/CobQ family. GatD subfamily.</text>
</comment>
<dbReference type="Gene3D" id="3.40.50.880">
    <property type="match status" value="1"/>
</dbReference>
<feature type="active site" evidence="2">
    <location>
        <position position="202"/>
    </location>
</feature>
<name>A0A6J4RH75_9ACTN</name>
<keyword evidence="2" id="KW-0378">Hydrolase</keyword>
<comment type="subunit">
    <text evidence="2">Forms a heterodimer with MurT.</text>
</comment>
<dbReference type="InterPro" id="IPR011698">
    <property type="entry name" value="GATase_3"/>
</dbReference>
<dbReference type="AlphaFoldDB" id="A0A6J4RH75"/>
<comment type="catalytic activity">
    <reaction evidence="2">
        <text>beta-D-GlcNAc-(1-&gt;4)-Mur2Ac(oyl-L-Ala-gamma-D-Glu-L-Lys-D-Ala-D-Ala)-di-trans,octa-cis-undecaprenyl diphosphate + L-glutamine + ATP + H2O = beta-D-GlcNAc-(1-&gt;4)-Mur2Ac(oyl-L-Ala-D-isoglutaminyl-L-Lys-D-Ala-D-Ala)-di-trans,octa-cis-undecaprenyl diphosphate + L-glutamate + ADP + phosphate + H(+)</text>
        <dbReference type="Rhea" id="RHEA:57928"/>
        <dbReference type="ChEBI" id="CHEBI:15377"/>
        <dbReference type="ChEBI" id="CHEBI:15378"/>
        <dbReference type="ChEBI" id="CHEBI:29985"/>
        <dbReference type="ChEBI" id="CHEBI:30616"/>
        <dbReference type="ChEBI" id="CHEBI:43474"/>
        <dbReference type="ChEBI" id="CHEBI:58359"/>
        <dbReference type="ChEBI" id="CHEBI:60033"/>
        <dbReference type="ChEBI" id="CHEBI:62233"/>
        <dbReference type="ChEBI" id="CHEBI:456216"/>
        <dbReference type="EC" id="6.3.5.13"/>
    </reaction>
</comment>
<dbReference type="InterPro" id="IPR029062">
    <property type="entry name" value="Class_I_gatase-like"/>
</dbReference>